<dbReference type="InterPro" id="IPR015358">
    <property type="entry name" value="Tscrpt_reg_MerR_DNA-bd"/>
</dbReference>
<accession>A0ABU4S1W4</accession>
<gene>
    <name evidence="10" type="primary">soxR</name>
    <name evidence="10" type="ORF">SCD92_17325</name>
</gene>
<keyword evidence="5" id="KW-0411">Iron-sulfur</keyword>
<keyword evidence="8" id="KW-0804">Transcription</keyword>
<dbReference type="PROSITE" id="PS50937">
    <property type="entry name" value="HTH_MERR_2"/>
    <property type="match status" value="1"/>
</dbReference>
<evidence type="ECO:0000256" key="2">
    <source>
        <dbReference type="ARBA" id="ARBA00022714"/>
    </source>
</evidence>
<evidence type="ECO:0000259" key="9">
    <source>
        <dbReference type="PROSITE" id="PS50937"/>
    </source>
</evidence>
<reference evidence="10 11" key="1">
    <citation type="submission" date="2023-11" db="EMBL/GenBank/DDBJ databases">
        <title>Gilvimarinus fulvus sp. nov., isolated from the surface of Kelp.</title>
        <authorList>
            <person name="Sun Y.Y."/>
            <person name="Gong Y."/>
            <person name="Du Z.J."/>
        </authorList>
    </citation>
    <scope>NUCLEOTIDE SEQUENCE [LARGE SCALE GENOMIC DNA]</scope>
    <source>
        <strain evidence="10 11">SDUM040013</strain>
    </source>
</reference>
<evidence type="ECO:0000313" key="11">
    <source>
        <dbReference type="Proteomes" id="UP001273505"/>
    </source>
</evidence>
<keyword evidence="7" id="KW-0238">DNA-binding</keyword>
<keyword evidence="3" id="KW-0479">Metal-binding</keyword>
<dbReference type="InterPro" id="IPR047057">
    <property type="entry name" value="MerR_fam"/>
</dbReference>
<evidence type="ECO:0000256" key="8">
    <source>
        <dbReference type="ARBA" id="ARBA00023163"/>
    </source>
</evidence>
<dbReference type="PANTHER" id="PTHR30204">
    <property type="entry name" value="REDOX-CYCLING DRUG-SENSING TRANSCRIPTIONAL ACTIVATOR SOXR"/>
    <property type="match status" value="1"/>
</dbReference>
<evidence type="ECO:0000256" key="5">
    <source>
        <dbReference type="ARBA" id="ARBA00023014"/>
    </source>
</evidence>
<organism evidence="10 11">
    <name type="scientific">Gilvimarinus gilvus</name>
    <dbReference type="NCBI Taxonomy" id="3058038"/>
    <lineage>
        <taxon>Bacteria</taxon>
        <taxon>Pseudomonadati</taxon>
        <taxon>Pseudomonadota</taxon>
        <taxon>Gammaproteobacteria</taxon>
        <taxon>Cellvibrionales</taxon>
        <taxon>Cellvibrionaceae</taxon>
        <taxon>Gilvimarinus</taxon>
    </lineage>
</organism>
<dbReference type="PANTHER" id="PTHR30204:SF0">
    <property type="entry name" value="REDOX-SENSITIVE TRANSCRIPTIONAL ACTIVATOR SOXR"/>
    <property type="match status" value="1"/>
</dbReference>
<feature type="domain" description="HTH merR-type" evidence="9">
    <location>
        <begin position="4"/>
        <end position="72"/>
    </location>
</feature>
<dbReference type="InterPro" id="IPR009061">
    <property type="entry name" value="DNA-bd_dom_put_sf"/>
</dbReference>
<keyword evidence="2" id="KW-0001">2Fe-2S</keyword>
<keyword evidence="4" id="KW-0408">Iron</keyword>
<dbReference type="Pfam" id="PF09278">
    <property type="entry name" value="MerR-DNA-bind"/>
    <property type="match status" value="1"/>
</dbReference>
<dbReference type="InterPro" id="IPR010211">
    <property type="entry name" value="Redox-sen_tscrpt-act_SoxR"/>
</dbReference>
<evidence type="ECO:0000256" key="4">
    <source>
        <dbReference type="ARBA" id="ARBA00023004"/>
    </source>
</evidence>
<dbReference type="CDD" id="cd01110">
    <property type="entry name" value="HTH_SoxR"/>
    <property type="match status" value="1"/>
</dbReference>
<evidence type="ECO:0000256" key="3">
    <source>
        <dbReference type="ARBA" id="ARBA00022723"/>
    </source>
</evidence>
<keyword evidence="6" id="KW-0805">Transcription regulation</keyword>
<dbReference type="InterPro" id="IPR000551">
    <property type="entry name" value="MerR-type_HTH_dom"/>
</dbReference>
<dbReference type="EMBL" id="JAXAFO010000041">
    <property type="protein sequence ID" value="MDX6851143.1"/>
    <property type="molecule type" value="Genomic_DNA"/>
</dbReference>
<evidence type="ECO:0000256" key="1">
    <source>
        <dbReference type="ARBA" id="ARBA00014474"/>
    </source>
</evidence>
<keyword evidence="11" id="KW-1185">Reference proteome</keyword>
<dbReference type="Pfam" id="PF00376">
    <property type="entry name" value="MerR"/>
    <property type="match status" value="1"/>
</dbReference>
<dbReference type="SUPFAM" id="SSF46955">
    <property type="entry name" value="Putative DNA-binding domain"/>
    <property type="match status" value="1"/>
</dbReference>
<dbReference type="Gene3D" id="1.10.1660.10">
    <property type="match status" value="1"/>
</dbReference>
<dbReference type="PRINTS" id="PR00040">
    <property type="entry name" value="HTHMERR"/>
</dbReference>
<dbReference type="RefSeq" id="WP_302722072.1">
    <property type="nucleotide sequence ID" value="NZ_JAULRU010000428.1"/>
</dbReference>
<dbReference type="Proteomes" id="UP001273505">
    <property type="component" value="Unassembled WGS sequence"/>
</dbReference>
<evidence type="ECO:0000256" key="6">
    <source>
        <dbReference type="ARBA" id="ARBA00023015"/>
    </source>
</evidence>
<name>A0ABU4S1W4_9GAMM</name>
<protein>
    <recommendedName>
        <fullName evidence="1">Redox-sensitive transcriptional activator SoxR</fullName>
    </recommendedName>
</protein>
<dbReference type="NCBIfam" id="TIGR01950">
    <property type="entry name" value="SoxR"/>
    <property type="match status" value="1"/>
</dbReference>
<evidence type="ECO:0000256" key="7">
    <source>
        <dbReference type="ARBA" id="ARBA00023125"/>
    </source>
</evidence>
<dbReference type="PROSITE" id="PS00552">
    <property type="entry name" value="HTH_MERR_1"/>
    <property type="match status" value="1"/>
</dbReference>
<comment type="caution">
    <text evidence="10">The sequence shown here is derived from an EMBL/GenBank/DDBJ whole genome shotgun (WGS) entry which is preliminary data.</text>
</comment>
<dbReference type="SMART" id="SM00422">
    <property type="entry name" value="HTH_MERR"/>
    <property type="match status" value="1"/>
</dbReference>
<sequence>MENDLKVGDVAKRSGVNVSALHFYEKKGLISSYRSSSNQRFYPRAVLRRIAIIKVAQQLGMPLSEIKEAISILPMNKQASKQDWQELSRFWKTQLEARIAKLTKLRDDLSDCIGCGCLSMQACVLRNPEDELSECGSGAVLLEP</sequence>
<proteinExistence type="predicted"/>
<evidence type="ECO:0000313" key="10">
    <source>
        <dbReference type="EMBL" id="MDX6851143.1"/>
    </source>
</evidence>